<evidence type="ECO:0000256" key="1">
    <source>
        <dbReference type="SAM" id="Phobius"/>
    </source>
</evidence>
<evidence type="ECO:0000313" key="3">
    <source>
        <dbReference type="Proteomes" id="UP001500928"/>
    </source>
</evidence>
<evidence type="ECO:0000313" key="2">
    <source>
        <dbReference type="EMBL" id="GAA4780859.1"/>
    </source>
</evidence>
<gene>
    <name evidence="2" type="ORF">GCM10023200_12650</name>
</gene>
<name>A0ABP9AJH0_9PSEU</name>
<feature type="transmembrane region" description="Helical" evidence="1">
    <location>
        <begin position="81"/>
        <end position="103"/>
    </location>
</feature>
<dbReference type="Pfam" id="PF12836">
    <property type="entry name" value="HHH_3"/>
    <property type="match status" value="1"/>
</dbReference>
<reference evidence="3" key="1">
    <citation type="journal article" date="2019" name="Int. J. Syst. Evol. Microbiol.">
        <title>The Global Catalogue of Microorganisms (GCM) 10K type strain sequencing project: providing services to taxonomists for standard genome sequencing and annotation.</title>
        <authorList>
            <consortium name="The Broad Institute Genomics Platform"/>
            <consortium name="The Broad Institute Genome Sequencing Center for Infectious Disease"/>
            <person name="Wu L."/>
            <person name="Ma J."/>
        </authorList>
    </citation>
    <scope>NUCLEOTIDE SEQUENCE [LARGE SCALE GENOMIC DNA]</scope>
    <source>
        <strain evidence="3">JCM 17979</strain>
    </source>
</reference>
<keyword evidence="1" id="KW-1133">Transmembrane helix</keyword>
<sequence length="231" mass="24697">MTAPTAGADRGNWFTRGGWWFFVHLLSLGLFWPVPMTAAAVRSRRPGHVVAAVVSYLIVIGTVLAIAGAPHTPDGELVDGGSPLGALGITTCFLGGLVTLVVVRSQVFAARRGAGWDRPPPDPAIAAVLAARDRRTEARRLAAQDPLLARELRIGRPDLRRTYDDGGLVDLNSAPAPVIAHVCGIPRELAERIVTSRGLAGRFTAVDDVFAWADLPYDLWEVVRDRGVVVG</sequence>
<feature type="transmembrane region" description="Helical" evidence="1">
    <location>
        <begin position="48"/>
        <end position="69"/>
    </location>
</feature>
<feature type="transmembrane region" description="Helical" evidence="1">
    <location>
        <begin position="19"/>
        <end position="41"/>
    </location>
</feature>
<dbReference type="RefSeq" id="WP_345411948.1">
    <property type="nucleotide sequence ID" value="NZ_BAABHO010000007.1"/>
</dbReference>
<keyword evidence="1" id="KW-0812">Transmembrane</keyword>
<dbReference type="Proteomes" id="UP001500928">
    <property type="component" value="Unassembled WGS sequence"/>
</dbReference>
<evidence type="ECO:0008006" key="4">
    <source>
        <dbReference type="Google" id="ProtNLM"/>
    </source>
</evidence>
<keyword evidence="1" id="KW-0472">Membrane</keyword>
<dbReference type="SUPFAM" id="SSF47781">
    <property type="entry name" value="RuvA domain 2-like"/>
    <property type="match status" value="1"/>
</dbReference>
<accession>A0ABP9AJH0</accession>
<proteinExistence type="predicted"/>
<dbReference type="EMBL" id="BAABHO010000007">
    <property type="protein sequence ID" value="GAA4780859.1"/>
    <property type="molecule type" value="Genomic_DNA"/>
</dbReference>
<dbReference type="InterPro" id="IPR010994">
    <property type="entry name" value="RuvA_2-like"/>
</dbReference>
<protein>
    <recommendedName>
        <fullName evidence="4">Helix-hairpin-helix domain-containing protein</fullName>
    </recommendedName>
</protein>
<keyword evidence="3" id="KW-1185">Reference proteome</keyword>
<organism evidence="2 3">
    <name type="scientific">Actinomycetospora chlora</name>
    <dbReference type="NCBI Taxonomy" id="663608"/>
    <lineage>
        <taxon>Bacteria</taxon>
        <taxon>Bacillati</taxon>
        <taxon>Actinomycetota</taxon>
        <taxon>Actinomycetes</taxon>
        <taxon>Pseudonocardiales</taxon>
        <taxon>Pseudonocardiaceae</taxon>
        <taxon>Actinomycetospora</taxon>
    </lineage>
</organism>
<comment type="caution">
    <text evidence="2">The sequence shown here is derived from an EMBL/GenBank/DDBJ whole genome shotgun (WGS) entry which is preliminary data.</text>
</comment>